<evidence type="ECO:0000313" key="3">
    <source>
        <dbReference type="Proteomes" id="UP001621714"/>
    </source>
</evidence>
<proteinExistence type="predicted"/>
<sequence>MIFLFIADFLLRFLAILGLLPAFGFWAAMCAMGTDSGTNKAKLYSLLAFILGCALAGMWLWMAIYPDVVQDLIPGPFWLGVLLVRGQVYALAALLGWFFFRQ</sequence>
<keyword evidence="1" id="KW-0472">Membrane</keyword>
<evidence type="ECO:0000313" key="2">
    <source>
        <dbReference type="EMBL" id="MFK7161791.1"/>
    </source>
</evidence>
<protein>
    <submittedName>
        <fullName evidence="2">Uncharacterized protein</fullName>
    </submittedName>
</protein>
<keyword evidence="1" id="KW-1133">Transmembrane helix</keyword>
<keyword evidence="3" id="KW-1185">Reference proteome</keyword>
<dbReference type="RefSeq" id="WP_405341309.1">
    <property type="nucleotide sequence ID" value="NZ_JBANFI010000010.1"/>
</dbReference>
<reference evidence="2 3" key="1">
    <citation type="submission" date="2024-02" db="EMBL/GenBank/DDBJ databases">
        <title>Marinospirillum sp. MEB 164 isolated from Lonar lake sediment.</title>
        <authorList>
            <person name="Joshi A."/>
            <person name="Thite S."/>
        </authorList>
    </citation>
    <scope>NUCLEOTIDE SEQUENCE [LARGE SCALE GENOMIC DNA]</scope>
    <source>
        <strain evidence="2 3">MEB164</strain>
    </source>
</reference>
<evidence type="ECO:0000256" key="1">
    <source>
        <dbReference type="SAM" id="Phobius"/>
    </source>
</evidence>
<keyword evidence="1" id="KW-0812">Transmembrane</keyword>
<accession>A0ABW8PZR6</accession>
<gene>
    <name evidence="2" type="ORF">V6U78_12175</name>
</gene>
<dbReference type="EMBL" id="JBANFI010000010">
    <property type="protein sequence ID" value="MFK7161791.1"/>
    <property type="molecule type" value="Genomic_DNA"/>
</dbReference>
<feature type="transmembrane region" description="Helical" evidence="1">
    <location>
        <begin position="12"/>
        <end position="31"/>
    </location>
</feature>
<feature type="transmembrane region" description="Helical" evidence="1">
    <location>
        <begin position="77"/>
        <end position="100"/>
    </location>
</feature>
<comment type="caution">
    <text evidence="2">The sequence shown here is derived from an EMBL/GenBank/DDBJ whole genome shotgun (WGS) entry which is preliminary data.</text>
</comment>
<organism evidence="2 3">
    <name type="scientific">Marinospirillum alkalitolerans</name>
    <dbReference type="NCBI Taxonomy" id="3123374"/>
    <lineage>
        <taxon>Bacteria</taxon>
        <taxon>Pseudomonadati</taxon>
        <taxon>Pseudomonadota</taxon>
        <taxon>Gammaproteobacteria</taxon>
        <taxon>Oceanospirillales</taxon>
        <taxon>Oceanospirillaceae</taxon>
        <taxon>Marinospirillum</taxon>
    </lineage>
</organism>
<dbReference type="Proteomes" id="UP001621714">
    <property type="component" value="Unassembled WGS sequence"/>
</dbReference>
<name>A0ABW8PZR6_9GAMM</name>
<feature type="transmembrane region" description="Helical" evidence="1">
    <location>
        <begin position="43"/>
        <end position="65"/>
    </location>
</feature>